<sequence length="219" mass="24133">MLDNLLATSAATPLAESSSTVGLDVGAIWALLLAPAVIAAVISGLITLLAPYISRKLRRDEATEAAARELNVRALNEFYSPIRELLNEVKVLRDEINRRVTVANELAWHTLDHVPEIKNDKVSWALFEAMVATNERIKQLLDEKSGLARGAVPASGRWRVHQSLLKGALANPEEVPRTDLSYFPTEFETQINKNFDVLAGQFGAHSAPKANNNDKKRET</sequence>
<name>A0AA40VNG6_9MICO</name>
<proteinExistence type="predicted"/>
<keyword evidence="1" id="KW-1133">Transmembrane helix</keyword>
<reference evidence="2 3" key="1">
    <citation type="submission" date="2020-08" db="EMBL/GenBank/DDBJ databases">
        <title>Sequencing the genomes of 1000 actinobacteria strains.</title>
        <authorList>
            <person name="Klenk H.-P."/>
        </authorList>
    </citation>
    <scope>NUCLEOTIDE SEQUENCE [LARGE SCALE GENOMIC DNA]</scope>
    <source>
        <strain evidence="2 3">DSM 19600</strain>
    </source>
</reference>
<evidence type="ECO:0000313" key="3">
    <source>
        <dbReference type="Proteomes" id="UP000549113"/>
    </source>
</evidence>
<accession>A0AA40VNG6</accession>
<evidence type="ECO:0000313" key="2">
    <source>
        <dbReference type="EMBL" id="MBB4140418.1"/>
    </source>
</evidence>
<comment type="caution">
    <text evidence="2">The sequence shown here is derived from an EMBL/GenBank/DDBJ whole genome shotgun (WGS) entry which is preliminary data.</text>
</comment>
<protein>
    <submittedName>
        <fullName evidence="2">Uncharacterized protein</fullName>
    </submittedName>
</protein>
<feature type="transmembrane region" description="Helical" evidence="1">
    <location>
        <begin position="27"/>
        <end position="50"/>
    </location>
</feature>
<dbReference type="AlphaFoldDB" id="A0AA40VNG6"/>
<dbReference type="Proteomes" id="UP000549113">
    <property type="component" value="Unassembled WGS sequence"/>
</dbReference>
<gene>
    <name evidence="2" type="ORF">BKA10_002212</name>
</gene>
<dbReference type="RefSeq" id="WP_183499949.1">
    <property type="nucleotide sequence ID" value="NZ_BAABCO010000004.1"/>
</dbReference>
<keyword evidence="1" id="KW-0812">Transmembrane</keyword>
<organism evidence="2 3">
    <name type="scientific">Microbacterium invictum</name>
    <dbReference type="NCBI Taxonomy" id="515415"/>
    <lineage>
        <taxon>Bacteria</taxon>
        <taxon>Bacillati</taxon>
        <taxon>Actinomycetota</taxon>
        <taxon>Actinomycetes</taxon>
        <taxon>Micrococcales</taxon>
        <taxon>Microbacteriaceae</taxon>
        <taxon>Microbacterium</taxon>
    </lineage>
</organism>
<evidence type="ECO:0000256" key="1">
    <source>
        <dbReference type="SAM" id="Phobius"/>
    </source>
</evidence>
<keyword evidence="3" id="KW-1185">Reference proteome</keyword>
<keyword evidence="1" id="KW-0472">Membrane</keyword>
<dbReference type="EMBL" id="JACIFH010000001">
    <property type="protein sequence ID" value="MBB4140418.1"/>
    <property type="molecule type" value="Genomic_DNA"/>
</dbReference>